<reference evidence="3 4" key="1">
    <citation type="submission" date="2018-07" db="EMBL/GenBank/DDBJ databases">
        <title>Genomic Encyclopedia of Type Strains, Phase III (KMG-III): the genomes of soil and plant-associated and newly described type strains.</title>
        <authorList>
            <person name="Whitman W."/>
        </authorList>
    </citation>
    <scope>NUCLEOTIDE SEQUENCE [LARGE SCALE GENOMIC DNA]</scope>
    <source>
        <strain evidence="3 4">CECT 7958</strain>
    </source>
</reference>
<keyword evidence="4" id="KW-1185">Reference proteome</keyword>
<name>A0A368ZIZ9_9FLAO</name>
<organism evidence="3 4">
    <name type="scientific">Winogradskyella arenosi</name>
    <dbReference type="NCBI Taxonomy" id="533325"/>
    <lineage>
        <taxon>Bacteria</taxon>
        <taxon>Pseudomonadati</taxon>
        <taxon>Bacteroidota</taxon>
        <taxon>Flavobacteriia</taxon>
        <taxon>Flavobacteriales</taxon>
        <taxon>Flavobacteriaceae</taxon>
        <taxon>Winogradskyella</taxon>
    </lineage>
</organism>
<dbReference type="Proteomes" id="UP000253436">
    <property type="component" value="Unassembled WGS sequence"/>
</dbReference>
<feature type="signal peptide" evidence="1">
    <location>
        <begin position="1"/>
        <end position="21"/>
    </location>
</feature>
<comment type="caution">
    <text evidence="3">The sequence shown here is derived from an EMBL/GenBank/DDBJ whole genome shotgun (WGS) entry which is preliminary data.</text>
</comment>
<dbReference type="InterPro" id="IPR003646">
    <property type="entry name" value="SH3-like_bac-type"/>
</dbReference>
<evidence type="ECO:0000313" key="4">
    <source>
        <dbReference type="Proteomes" id="UP000253436"/>
    </source>
</evidence>
<dbReference type="AlphaFoldDB" id="A0A368ZIZ9"/>
<protein>
    <submittedName>
        <fullName evidence="3">SH3 domain-containing protein</fullName>
    </submittedName>
</protein>
<evidence type="ECO:0000256" key="1">
    <source>
        <dbReference type="SAM" id="SignalP"/>
    </source>
</evidence>
<proteinExistence type="predicted"/>
<accession>A0A368ZIZ9</accession>
<evidence type="ECO:0000259" key="2">
    <source>
        <dbReference type="PROSITE" id="PS51781"/>
    </source>
</evidence>
<dbReference type="Pfam" id="PF08239">
    <property type="entry name" value="SH3_3"/>
    <property type="match status" value="1"/>
</dbReference>
<dbReference type="Gene3D" id="2.30.30.40">
    <property type="entry name" value="SH3 Domains"/>
    <property type="match status" value="1"/>
</dbReference>
<evidence type="ECO:0000313" key="3">
    <source>
        <dbReference type="EMBL" id="RCW93750.1"/>
    </source>
</evidence>
<feature type="domain" description="SH3b" evidence="2">
    <location>
        <begin position="22"/>
        <end position="99"/>
    </location>
</feature>
<sequence>MNNTKQILAIALVLSTAFATAQNNAYVAAESGLSLRDQPDVHGKLLSKLPYGEAIGVLENTDEKLVILDGGEKISGNWVKVETRQHIGYVFNGYLSPTKISKTINFEFEQLQVELKNLATKNYKRQHNLKQNDSLTIEVDLEASPEGKQLTLVDNDYKQVSIFQRYENSISYTGPNQPCQTKVWTAFNSEWTPIEQRNSRNFKLLTFSSEDWEQFAITALEALKPEIIEECGEAWLHELQQVNNLKDNPIQMTTKRIFLKFIITDSDDTITEKIIEFKLPTNC</sequence>
<dbReference type="PROSITE" id="PS51781">
    <property type="entry name" value="SH3B"/>
    <property type="match status" value="1"/>
</dbReference>
<dbReference type="RefSeq" id="WP_114308254.1">
    <property type="nucleotide sequence ID" value="NZ_QPJO01000001.1"/>
</dbReference>
<feature type="chain" id="PRO_5016795295" evidence="1">
    <location>
        <begin position="22"/>
        <end position="283"/>
    </location>
</feature>
<dbReference type="EMBL" id="QPJO01000001">
    <property type="protein sequence ID" value="RCW93750.1"/>
    <property type="molecule type" value="Genomic_DNA"/>
</dbReference>
<dbReference type="OrthoDB" id="5984340at2"/>
<gene>
    <name evidence="3" type="ORF">DFQ08_101548</name>
</gene>
<keyword evidence="1" id="KW-0732">Signal</keyword>